<dbReference type="GeneID" id="93013350"/>
<evidence type="ECO:0000313" key="2">
    <source>
        <dbReference type="EMBL" id="CAE80247.1"/>
    </source>
</evidence>
<dbReference type="RefSeq" id="WP_011164850.1">
    <property type="nucleotide sequence ID" value="NC_005363.1"/>
</dbReference>
<proteinExistence type="predicted"/>
<evidence type="ECO:0008006" key="4">
    <source>
        <dbReference type="Google" id="ProtNLM"/>
    </source>
</evidence>
<sequence length="219" mass="24218">MKKSVSVFLFTIILSFSARAADFEADHWSEGLHLLAGGGLNTAVYSSDDDHVDGGLGVNLKTDLLYVFHPEWAVEWSANVKFHRMEDNFLLWDTLLTVGLRTQLPSFYERMEGTPYARAFVGRAPTVLFLNGETPKGVSDPSTSRIHFDGPVVGLGWGILKKNSKGQVWFTEIAATAQTLESEEDVMMDGEVPLVLSRNQVTNNARIYSIAVTFGILAF</sequence>
<reference evidence="2 3" key="1">
    <citation type="journal article" date="2004" name="Science">
        <title>A predator unmasked: life cycle of Bdellovibrio bacteriovorus from a genomic perspective.</title>
        <authorList>
            <person name="Rendulic S."/>
            <person name="Jagtap P."/>
            <person name="Rosinus A."/>
            <person name="Eppinger M."/>
            <person name="Baar C."/>
            <person name="Lanz C."/>
            <person name="Keller H."/>
            <person name="Lambert C."/>
            <person name="Evans K.J."/>
            <person name="Goesmann A."/>
            <person name="Meyer F."/>
            <person name="Sockett R.E."/>
            <person name="Schuster S.C."/>
        </authorList>
    </citation>
    <scope>NUCLEOTIDE SEQUENCE [LARGE SCALE GENOMIC DNA]</scope>
    <source>
        <strain evidence="3">ATCC 15356 / DSM 50701 / NCIMB 9529 / HD100</strain>
    </source>
</reference>
<evidence type="ECO:0000256" key="1">
    <source>
        <dbReference type="SAM" id="SignalP"/>
    </source>
</evidence>
<keyword evidence="3" id="KW-1185">Reference proteome</keyword>
<protein>
    <recommendedName>
        <fullName evidence="4">Outer membrane protein beta-barrel domain-containing protein</fullName>
    </recommendedName>
</protein>
<name>Q6MKG0_BDEBA</name>
<feature type="signal peptide" evidence="1">
    <location>
        <begin position="1"/>
        <end position="20"/>
    </location>
</feature>
<feature type="chain" id="PRO_5004276906" description="Outer membrane protein beta-barrel domain-containing protein" evidence="1">
    <location>
        <begin position="21"/>
        <end position="219"/>
    </location>
</feature>
<dbReference type="EMBL" id="BX842652">
    <property type="protein sequence ID" value="CAE80247.1"/>
    <property type="molecule type" value="Genomic_DNA"/>
</dbReference>
<dbReference type="Proteomes" id="UP000008080">
    <property type="component" value="Chromosome"/>
</dbReference>
<dbReference type="HOGENOM" id="CLU_1259390_0_0_7"/>
<evidence type="ECO:0000313" key="3">
    <source>
        <dbReference type="Proteomes" id="UP000008080"/>
    </source>
</evidence>
<gene>
    <name evidence="2" type="ordered locus">Bd2433</name>
</gene>
<accession>Q6MKG0</accession>
<keyword evidence="1" id="KW-0732">Signal</keyword>
<dbReference type="STRING" id="264462.Bd2433"/>
<dbReference type="AlphaFoldDB" id="Q6MKG0"/>
<dbReference type="KEGG" id="bba:Bd2433"/>
<organism evidence="2 3">
    <name type="scientific">Bdellovibrio bacteriovorus (strain ATCC 15356 / DSM 50701 / NCIMB 9529 / HD100)</name>
    <dbReference type="NCBI Taxonomy" id="264462"/>
    <lineage>
        <taxon>Bacteria</taxon>
        <taxon>Pseudomonadati</taxon>
        <taxon>Bdellovibrionota</taxon>
        <taxon>Bdellovibrionia</taxon>
        <taxon>Bdellovibrionales</taxon>
        <taxon>Pseudobdellovibrionaceae</taxon>
        <taxon>Bdellovibrio</taxon>
    </lineage>
</organism>